<dbReference type="Proteomes" id="UP000261080">
    <property type="component" value="Unassembled WGS sequence"/>
</dbReference>
<protein>
    <submittedName>
        <fullName evidence="1">Uncharacterized protein</fullName>
    </submittedName>
</protein>
<evidence type="ECO:0000313" key="1">
    <source>
        <dbReference type="EMBL" id="RGE84383.1"/>
    </source>
</evidence>
<sequence length="119" mass="13224">MMTLFPAGQDLLGKKASDLVGEDLCVYEDGTVEGTLKAVTGYTGFSSEEEEQSGHYFPFKLTKTGKKMSLKKNGVAAEGKENMTFDPEIILRVSKEDTWKIEVDESEVITFNFEKAVLE</sequence>
<dbReference type="AlphaFoldDB" id="A0A3E3JYC2"/>
<reference evidence="1 2" key="1">
    <citation type="submission" date="2018-08" db="EMBL/GenBank/DDBJ databases">
        <title>A genome reference for cultivated species of the human gut microbiota.</title>
        <authorList>
            <person name="Zou Y."/>
            <person name="Xue W."/>
            <person name="Luo G."/>
        </authorList>
    </citation>
    <scope>NUCLEOTIDE SEQUENCE [LARGE SCALE GENOMIC DNA]</scope>
    <source>
        <strain evidence="1 2">AF37-2AT</strain>
    </source>
</reference>
<keyword evidence="2" id="KW-1185">Reference proteome</keyword>
<evidence type="ECO:0000313" key="2">
    <source>
        <dbReference type="Proteomes" id="UP000261080"/>
    </source>
</evidence>
<proteinExistence type="predicted"/>
<gene>
    <name evidence="1" type="ORF">DW016_15560</name>
</gene>
<dbReference type="EMBL" id="QVLX01000017">
    <property type="protein sequence ID" value="RGE84383.1"/>
    <property type="molecule type" value="Genomic_DNA"/>
</dbReference>
<comment type="caution">
    <text evidence="1">The sequence shown here is derived from an EMBL/GenBank/DDBJ whole genome shotgun (WGS) entry which is preliminary data.</text>
</comment>
<organism evidence="1 2">
    <name type="scientific">Sellimonas intestinalis</name>
    <dbReference type="NCBI Taxonomy" id="1653434"/>
    <lineage>
        <taxon>Bacteria</taxon>
        <taxon>Bacillati</taxon>
        <taxon>Bacillota</taxon>
        <taxon>Clostridia</taxon>
        <taxon>Lachnospirales</taxon>
        <taxon>Lachnospiraceae</taxon>
        <taxon>Sellimonas</taxon>
    </lineage>
</organism>
<name>A0A3E3JYC2_9FIRM</name>
<dbReference type="OrthoDB" id="2085864at2"/>
<accession>A0A3E3JYC2</accession>